<dbReference type="Proteomes" id="UP000501991">
    <property type="component" value="Chromosome"/>
</dbReference>
<gene>
    <name evidence="2" type="ORF">G3580_14885</name>
</gene>
<feature type="transmembrane region" description="Helical" evidence="1">
    <location>
        <begin position="306"/>
        <end position="327"/>
    </location>
</feature>
<evidence type="ECO:0000313" key="3">
    <source>
        <dbReference type="Proteomes" id="UP000501991"/>
    </source>
</evidence>
<sequence length="501" mass="55637">MPTRYLLYLDASAMHCFHWKQGRTRLMERFPTTEAGIGGFARFVQRHRTGLFSLMVDVMEEGFQHEVLPYVRGGDRDAMLKRKGSQAFFGTPLSTAVSLGRERGGRRDERFLFVALTRQALVEPWLQALRAAHAALTGVHSPPLVLDRLMQRLASDRPRCLLVCFTPGGMRQTFFESGRLRFSRLAQSLDDIPIGLEAQCAAEILKTHSYLVGQRLIPRNAPLTVHVLVNDADFKRLRPALADTDELRFEHLPIDVLARKLNLAETPRGSNALPILLGSMMRESGATQLADPGETRYYGIWKMRQAVVGTGLALFAAAMLFAGKVWFDGQSMAQERAGLAARTAAQQRQLAALQQALPPLPVSVDALRPAVETLESLRHEDASPARWLIHLSHALDLHRDVRLEQVDWRYRDAPPDTRVAPGAAGRARLSLPASLASDRRALIETAQAFVEDLSPGTDGSARMTRMPVQLQSDQALRGSSSDEVDTTRPEFEVEFALGARP</sequence>
<dbReference type="AlphaFoldDB" id="A0A6C1B530"/>
<name>A0A6C1B530_9RHOO</name>
<reference evidence="2 3" key="1">
    <citation type="submission" date="2020-02" db="EMBL/GenBank/DDBJ databases">
        <title>Nitrogenibacter mangrovi gen. nov., sp. nov. isolated from mangrove sediment, a denitrifying betaproteobacterium.</title>
        <authorList>
            <person name="Liao H."/>
            <person name="Tian Y."/>
        </authorList>
    </citation>
    <scope>NUCLEOTIDE SEQUENCE [LARGE SCALE GENOMIC DNA]</scope>
    <source>
        <strain evidence="2 3">M9-3-2</strain>
    </source>
</reference>
<dbReference type="EMBL" id="CP048836">
    <property type="protein sequence ID" value="QID18792.1"/>
    <property type="molecule type" value="Genomic_DNA"/>
</dbReference>
<evidence type="ECO:0000256" key="1">
    <source>
        <dbReference type="SAM" id="Phobius"/>
    </source>
</evidence>
<keyword evidence="1" id="KW-0812">Transmembrane</keyword>
<keyword evidence="1" id="KW-0472">Membrane</keyword>
<protein>
    <submittedName>
        <fullName evidence="2">Uncharacterized protein</fullName>
    </submittedName>
</protein>
<organism evidence="2 3">
    <name type="scientific">Nitrogeniibacter mangrovi</name>
    <dbReference type="NCBI Taxonomy" id="2016596"/>
    <lineage>
        <taxon>Bacteria</taxon>
        <taxon>Pseudomonadati</taxon>
        <taxon>Pseudomonadota</taxon>
        <taxon>Betaproteobacteria</taxon>
        <taxon>Rhodocyclales</taxon>
        <taxon>Zoogloeaceae</taxon>
        <taxon>Nitrogeniibacter</taxon>
    </lineage>
</organism>
<dbReference type="RefSeq" id="WP_173766789.1">
    <property type="nucleotide sequence ID" value="NZ_CP048836.1"/>
</dbReference>
<accession>A0A6C1B530</accession>
<proteinExistence type="predicted"/>
<evidence type="ECO:0000313" key="2">
    <source>
        <dbReference type="EMBL" id="QID18792.1"/>
    </source>
</evidence>
<dbReference type="KEGG" id="azq:G3580_14885"/>
<keyword evidence="3" id="KW-1185">Reference proteome</keyword>
<keyword evidence="1" id="KW-1133">Transmembrane helix</keyword>